<sequence length="487" mass="53982">MSVQPQFRYLIKSISTHLMARVSGLFHPNHFQENRMTMKRHFTRRAFLKGMAMTGAGAALAACAAPAAPAASDSGGEMPAAEAAMLRVQAPAGNGALMPREFATRFQDETGVQVEVEDTIYGEIETKTQTGYISGTLQDLVYGHHRWIFINFLKGIYLEVDDLLDSAPPDDFEDFYPSVLEGNQWEGKNFSLPDVVHPGGNIAVNYNKTMLEEKGLPEPQLGWTIADWTELARAAADPDAGVFGIGFDSMIAMHYYSNVSRSFGAPDSNDSWIMDIEGRTMSYNNDLHAEIAEWYVGLLDEKVASRDADREGVEPNLFVAGLEATHASTVGILTNNQARVGDRFEVGSVPLPVGSEGRQGTCFSGNHWMINSNSAHVDEAWELVKAYTSYDAGVFQVLEAKRQTNGRKSVWTDPQVNEVNFMYGFTDQLITDGVEPYPMPWNTRFTEANNIFRSELNLIWEGEVSFAEHAPEIDRKTQAVLDEPRPA</sequence>
<proteinExistence type="inferred from homology"/>
<dbReference type="SUPFAM" id="SSF53850">
    <property type="entry name" value="Periplasmic binding protein-like II"/>
    <property type="match status" value="1"/>
</dbReference>
<evidence type="ECO:0000313" key="5">
    <source>
        <dbReference type="EMBL" id="MXY95045.1"/>
    </source>
</evidence>
<evidence type="ECO:0000256" key="3">
    <source>
        <dbReference type="ARBA" id="ARBA00022448"/>
    </source>
</evidence>
<dbReference type="AlphaFoldDB" id="A0A6B0YXX7"/>
<dbReference type="PANTHER" id="PTHR43649">
    <property type="entry name" value="ARABINOSE-BINDING PROTEIN-RELATED"/>
    <property type="match status" value="1"/>
</dbReference>
<evidence type="ECO:0000256" key="2">
    <source>
        <dbReference type="ARBA" id="ARBA00008520"/>
    </source>
</evidence>
<keyword evidence="3" id="KW-0813">Transport</keyword>
<comment type="similarity">
    <text evidence="2">Belongs to the bacterial solute-binding protein 1 family.</text>
</comment>
<comment type="subcellular location">
    <subcellularLocation>
        <location evidence="1">Cell envelope</location>
    </subcellularLocation>
</comment>
<dbReference type="EMBL" id="VXRG01000133">
    <property type="protein sequence ID" value="MXY95045.1"/>
    <property type="molecule type" value="Genomic_DNA"/>
</dbReference>
<dbReference type="GO" id="GO:0030313">
    <property type="term" value="C:cell envelope"/>
    <property type="evidence" value="ECO:0007669"/>
    <property type="project" value="UniProtKB-SubCell"/>
</dbReference>
<dbReference type="Pfam" id="PF01547">
    <property type="entry name" value="SBP_bac_1"/>
    <property type="match status" value="1"/>
</dbReference>
<dbReference type="PANTHER" id="PTHR43649:SF31">
    <property type="entry name" value="SN-GLYCEROL-3-PHOSPHATE-BINDING PERIPLASMIC PROTEIN UGPB"/>
    <property type="match status" value="1"/>
</dbReference>
<accession>A0A6B0YXX7</accession>
<dbReference type="PROSITE" id="PS51318">
    <property type="entry name" value="TAT"/>
    <property type="match status" value="1"/>
</dbReference>
<dbReference type="Gene3D" id="3.40.190.10">
    <property type="entry name" value="Periplasmic binding protein-like II"/>
    <property type="match status" value="1"/>
</dbReference>
<name>A0A6B0YXX7_9CHLR</name>
<reference evidence="5" key="1">
    <citation type="submission" date="2019-09" db="EMBL/GenBank/DDBJ databases">
        <title>Characterisation of the sponge microbiome using genome-centric metagenomics.</title>
        <authorList>
            <person name="Engelberts J.P."/>
            <person name="Robbins S.J."/>
            <person name="De Goeij J.M."/>
            <person name="Aranda M."/>
            <person name="Bell S.C."/>
            <person name="Webster N.S."/>
        </authorList>
    </citation>
    <scope>NUCLEOTIDE SEQUENCE</scope>
    <source>
        <strain evidence="5">SB0664_bin_27</strain>
    </source>
</reference>
<keyword evidence="4" id="KW-0732">Signal</keyword>
<protein>
    <submittedName>
        <fullName evidence="5">Extracellular solute-binding protein</fullName>
    </submittedName>
</protein>
<dbReference type="InterPro" id="IPR006311">
    <property type="entry name" value="TAT_signal"/>
</dbReference>
<dbReference type="InterPro" id="IPR006059">
    <property type="entry name" value="SBP"/>
</dbReference>
<comment type="caution">
    <text evidence="5">The sequence shown here is derived from an EMBL/GenBank/DDBJ whole genome shotgun (WGS) entry which is preliminary data.</text>
</comment>
<organism evidence="5">
    <name type="scientific">Caldilineaceae bacterium SB0664_bin_27</name>
    <dbReference type="NCBI Taxonomy" id="2605260"/>
    <lineage>
        <taxon>Bacteria</taxon>
        <taxon>Bacillati</taxon>
        <taxon>Chloroflexota</taxon>
        <taxon>Caldilineae</taxon>
        <taxon>Caldilineales</taxon>
        <taxon>Caldilineaceae</taxon>
    </lineage>
</organism>
<gene>
    <name evidence="5" type="ORF">F4Y42_16515</name>
</gene>
<dbReference type="InterPro" id="IPR050490">
    <property type="entry name" value="Bact_solute-bd_prot1"/>
</dbReference>
<evidence type="ECO:0000256" key="1">
    <source>
        <dbReference type="ARBA" id="ARBA00004196"/>
    </source>
</evidence>
<evidence type="ECO:0000256" key="4">
    <source>
        <dbReference type="ARBA" id="ARBA00022729"/>
    </source>
</evidence>